<evidence type="ECO:0000256" key="4">
    <source>
        <dbReference type="ARBA" id="ARBA00023125"/>
    </source>
</evidence>
<feature type="non-terminal residue" evidence="8">
    <location>
        <position position="138"/>
    </location>
</feature>
<evidence type="ECO:0000256" key="1">
    <source>
        <dbReference type="ARBA" id="ARBA00022553"/>
    </source>
</evidence>
<keyword evidence="3" id="KW-0805">Transcription regulation</keyword>
<dbReference type="AlphaFoldDB" id="A0A2N6VIX6"/>
<dbReference type="InterPro" id="IPR001789">
    <property type="entry name" value="Sig_transdc_resp-reg_receiver"/>
</dbReference>
<organism evidence="8 9">
    <name type="scientific">Brevibacterium paucivorans</name>
    <dbReference type="NCBI Taxonomy" id="170994"/>
    <lineage>
        <taxon>Bacteria</taxon>
        <taxon>Bacillati</taxon>
        <taxon>Actinomycetota</taxon>
        <taxon>Actinomycetes</taxon>
        <taxon>Micrococcales</taxon>
        <taxon>Brevibacteriaceae</taxon>
        <taxon>Brevibacterium</taxon>
    </lineage>
</organism>
<dbReference type="GO" id="GO:0000156">
    <property type="term" value="F:phosphorelay response regulator activity"/>
    <property type="evidence" value="ECO:0007669"/>
    <property type="project" value="TreeGrafter"/>
</dbReference>
<feature type="domain" description="Response regulatory" evidence="7">
    <location>
        <begin position="5"/>
        <end position="119"/>
    </location>
</feature>
<feature type="modified residue" description="4-aspartylphosphate" evidence="6">
    <location>
        <position position="54"/>
    </location>
</feature>
<keyword evidence="1 6" id="KW-0597">Phosphoprotein</keyword>
<dbReference type="SUPFAM" id="SSF52172">
    <property type="entry name" value="CheY-like"/>
    <property type="match status" value="1"/>
</dbReference>
<dbReference type="PANTHER" id="PTHR48111:SF1">
    <property type="entry name" value="TWO-COMPONENT RESPONSE REGULATOR ORR33"/>
    <property type="match status" value="1"/>
</dbReference>
<dbReference type="EMBL" id="PNHK01000440">
    <property type="protein sequence ID" value="PMD04044.1"/>
    <property type="molecule type" value="Genomic_DNA"/>
</dbReference>
<keyword evidence="2" id="KW-0902">Two-component regulatory system</keyword>
<evidence type="ECO:0000256" key="6">
    <source>
        <dbReference type="PROSITE-ProRule" id="PRU00169"/>
    </source>
</evidence>
<accession>A0A2N6VIX6</accession>
<keyword evidence="5" id="KW-0804">Transcription</keyword>
<evidence type="ECO:0000313" key="8">
    <source>
        <dbReference type="EMBL" id="PMD04044.1"/>
    </source>
</evidence>
<dbReference type="PROSITE" id="PS50110">
    <property type="entry name" value="RESPONSE_REGULATORY"/>
    <property type="match status" value="1"/>
</dbReference>
<evidence type="ECO:0000259" key="7">
    <source>
        <dbReference type="PROSITE" id="PS50110"/>
    </source>
</evidence>
<dbReference type="GO" id="GO:0032993">
    <property type="term" value="C:protein-DNA complex"/>
    <property type="evidence" value="ECO:0007669"/>
    <property type="project" value="TreeGrafter"/>
</dbReference>
<proteinExistence type="predicted"/>
<feature type="non-terminal residue" evidence="8">
    <location>
        <position position="1"/>
    </location>
</feature>
<comment type="caution">
    <text evidence="8">The sequence shown here is derived from an EMBL/GenBank/DDBJ whole genome shotgun (WGS) entry which is preliminary data.</text>
</comment>
<dbReference type="OrthoDB" id="162434at2"/>
<evidence type="ECO:0000256" key="5">
    <source>
        <dbReference type="ARBA" id="ARBA00023163"/>
    </source>
</evidence>
<keyword evidence="4 8" id="KW-0238">DNA-binding</keyword>
<protein>
    <submittedName>
        <fullName evidence="8">DNA-binding response regulator</fullName>
    </submittedName>
</protein>
<name>A0A2N6VIX6_9MICO</name>
<dbReference type="Pfam" id="PF00072">
    <property type="entry name" value="Response_reg"/>
    <property type="match status" value="1"/>
</dbReference>
<dbReference type="PANTHER" id="PTHR48111">
    <property type="entry name" value="REGULATOR OF RPOS"/>
    <property type="match status" value="1"/>
</dbReference>
<evidence type="ECO:0000256" key="3">
    <source>
        <dbReference type="ARBA" id="ARBA00023015"/>
    </source>
</evidence>
<gene>
    <name evidence="8" type="ORF">CJ199_14405</name>
</gene>
<dbReference type="InterPro" id="IPR039420">
    <property type="entry name" value="WalR-like"/>
</dbReference>
<dbReference type="GO" id="GO:0000976">
    <property type="term" value="F:transcription cis-regulatory region binding"/>
    <property type="evidence" value="ECO:0007669"/>
    <property type="project" value="TreeGrafter"/>
</dbReference>
<dbReference type="GO" id="GO:0006355">
    <property type="term" value="P:regulation of DNA-templated transcription"/>
    <property type="evidence" value="ECO:0007669"/>
    <property type="project" value="TreeGrafter"/>
</dbReference>
<dbReference type="Gene3D" id="3.40.50.2300">
    <property type="match status" value="1"/>
</dbReference>
<dbReference type="GO" id="GO:0005829">
    <property type="term" value="C:cytosol"/>
    <property type="evidence" value="ECO:0007669"/>
    <property type="project" value="TreeGrafter"/>
</dbReference>
<evidence type="ECO:0000313" key="9">
    <source>
        <dbReference type="Proteomes" id="UP000235598"/>
    </source>
</evidence>
<dbReference type="RefSeq" id="WP_146004842.1">
    <property type="nucleotide sequence ID" value="NZ_PNHK01000440.1"/>
</dbReference>
<reference evidence="8 9" key="1">
    <citation type="submission" date="2017-09" db="EMBL/GenBank/DDBJ databases">
        <title>Bacterial strain isolated from the female urinary microbiota.</title>
        <authorList>
            <person name="Thomas-White K."/>
            <person name="Kumar N."/>
            <person name="Forster S."/>
            <person name="Putonti C."/>
            <person name="Lawley T."/>
            <person name="Wolfe A.J."/>
        </authorList>
    </citation>
    <scope>NUCLEOTIDE SEQUENCE [LARGE SCALE GENOMIC DNA]</scope>
    <source>
        <strain evidence="8 9">UMB1301</strain>
    </source>
</reference>
<dbReference type="InterPro" id="IPR011006">
    <property type="entry name" value="CheY-like_superfamily"/>
</dbReference>
<dbReference type="FunFam" id="3.40.50.2300:FF:000001">
    <property type="entry name" value="DNA-binding response regulator PhoB"/>
    <property type="match status" value="1"/>
</dbReference>
<evidence type="ECO:0000256" key="2">
    <source>
        <dbReference type="ARBA" id="ARBA00023012"/>
    </source>
</evidence>
<dbReference type="SMART" id="SM00448">
    <property type="entry name" value="REC"/>
    <property type="match status" value="1"/>
</dbReference>
<sequence>QTRPHVLLVDDDSTIREHLAPVLRRSGLDTETAADGVEALHAIEARRPDLVILDVLMPNLDGREVLRRIRADDEWLPVILLTEVGETFERAAALDDGADDYMTKPFDPVELMARVRAVLRRTQRGQTPLSAAQALVSG</sequence>
<dbReference type="Proteomes" id="UP000235598">
    <property type="component" value="Unassembled WGS sequence"/>
</dbReference>